<dbReference type="InterPro" id="IPR003018">
    <property type="entry name" value="GAF"/>
</dbReference>
<dbReference type="SUPFAM" id="SSF52172">
    <property type="entry name" value="CheY-like"/>
    <property type="match status" value="1"/>
</dbReference>
<evidence type="ECO:0000256" key="1">
    <source>
        <dbReference type="ARBA" id="ARBA00000085"/>
    </source>
</evidence>
<dbReference type="InterPro" id="IPR036890">
    <property type="entry name" value="HATPase_C_sf"/>
</dbReference>
<evidence type="ECO:0000256" key="6">
    <source>
        <dbReference type="PROSITE-ProRule" id="PRU00169"/>
    </source>
</evidence>
<dbReference type="Proteomes" id="UP000305654">
    <property type="component" value="Unassembled WGS sequence"/>
</dbReference>
<dbReference type="SMART" id="SM00388">
    <property type="entry name" value="HisKA"/>
    <property type="match status" value="1"/>
</dbReference>
<feature type="domain" description="Histidine kinase" evidence="8">
    <location>
        <begin position="630"/>
        <end position="854"/>
    </location>
</feature>
<dbReference type="PROSITE" id="PS50109">
    <property type="entry name" value="HIS_KIN"/>
    <property type="match status" value="1"/>
</dbReference>
<proteinExistence type="predicted"/>
<dbReference type="Gene3D" id="1.10.287.130">
    <property type="match status" value="1"/>
</dbReference>
<evidence type="ECO:0000313" key="12">
    <source>
        <dbReference type="Proteomes" id="UP000305654"/>
    </source>
</evidence>
<keyword evidence="7" id="KW-0175">Coiled coil</keyword>
<comment type="caution">
    <text evidence="11">The sequence shown here is derived from an EMBL/GenBank/DDBJ whole genome shotgun (WGS) entry which is preliminary data.</text>
</comment>
<dbReference type="Pfam" id="PF02518">
    <property type="entry name" value="HATPase_c"/>
    <property type="match status" value="1"/>
</dbReference>
<dbReference type="EMBL" id="VCDI01000004">
    <property type="protein sequence ID" value="TLU72075.1"/>
    <property type="molecule type" value="Genomic_DNA"/>
</dbReference>
<dbReference type="PROSITE" id="PS50110">
    <property type="entry name" value="RESPONSE_REGULATORY"/>
    <property type="match status" value="1"/>
</dbReference>
<dbReference type="InterPro" id="IPR036097">
    <property type="entry name" value="HisK_dim/P_sf"/>
</dbReference>
<keyword evidence="4" id="KW-0808">Transferase</keyword>
<dbReference type="InterPro" id="IPR029016">
    <property type="entry name" value="GAF-like_dom_sf"/>
</dbReference>
<dbReference type="InterPro" id="IPR003661">
    <property type="entry name" value="HisK_dim/P_dom"/>
</dbReference>
<dbReference type="Pfam" id="PF00072">
    <property type="entry name" value="Response_reg"/>
    <property type="match status" value="1"/>
</dbReference>
<keyword evidence="3 6" id="KW-0597">Phosphoprotein</keyword>
<dbReference type="InterPro" id="IPR011006">
    <property type="entry name" value="CheY-like_superfamily"/>
</dbReference>
<accession>A0A5R9J372</accession>
<dbReference type="CDD" id="cd18161">
    <property type="entry name" value="REC_hyHK_blue-like"/>
    <property type="match status" value="1"/>
</dbReference>
<name>A0A5R9J372_9PROT</name>
<dbReference type="RefSeq" id="WP_138326481.1">
    <property type="nucleotide sequence ID" value="NZ_VCDI01000004.1"/>
</dbReference>
<dbReference type="InterPro" id="IPR001789">
    <property type="entry name" value="Sig_transdc_resp-reg_receiver"/>
</dbReference>
<dbReference type="Pfam" id="PF01590">
    <property type="entry name" value="GAF"/>
    <property type="match status" value="1"/>
</dbReference>
<dbReference type="SMART" id="SM00387">
    <property type="entry name" value="HATPase_c"/>
    <property type="match status" value="1"/>
</dbReference>
<dbReference type="InterPro" id="IPR013656">
    <property type="entry name" value="PAS_4"/>
</dbReference>
<dbReference type="SMART" id="SM00448">
    <property type="entry name" value="REC"/>
    <property type="match status" value="1"/>
</dbReference>
<dbReference type="SUPFAM" id="SSF47384">
    <property type="entry name" value="Homodimeric domain of signal transducing histidine kinase"/>
    <property type="match status" value="1"/>
</dbReference>
<organism evidence="11 12">
    <name type="scientific">Lichenicoccus roseus</name>
    <dbReference type="NCBI Taxonomy" id="2683649"/>
    <lineage>
        <taxon>Bacteria</taxon>
        <taxon>Pseudomonadati</taxon>
        <taxon>Pseudomonadota</taxon>
        <taxon>Alphaproteobacteria</taxon>
        <taxon>Acetobacterales</taxon>
        <taxon>Acetobacteraceae</taxon>
        <taxon>Lichenicoccus</taxon>
    </lineage>
</organism>
<dbReference type="SMART" id="SM00065">
    <property type="entry name" value="GAF"/>
    <property type="match status" value="1"/>
</dbReference>
<sequence length="998" mass="108034">MDHVHHEDPAAFLAGGGEAGARMRGIDWSATPLGVPSGWSAALQTLVAVMLGSHQPMFVAWGPDRIMLYNDSYAQICGSRHPASLGSRFDVVWHDIMDEIGPILDRAYAGEPTYSDDIQLTMHRHGYAEETHFAFSYTPVRDPDGTVAGMFCACTETTRQVQAQRRLAGERERQRLLLQQMPGFVALLAGPSHVYDYVNDAYVAIAGRRDFIGRPIREVFSELRTPGHFDELDRVFASGQPFVARALPIRLAADGAERFVDLIYQPIRDEADAVVGIFVGGYDVTDRVRADATLRHAQRRQGFLLALNDTLRRQGDPRAAMQAAVDAIGRHLALSRVGYGLIDTDGRQVTLETAYVDHVVPLAATYPLDAFGAGQIARLRSGRTAAYADVEASSDTAGLGLGALGIAASLGVPLVRAGRLHAVLYLHHRVPRAWTHSEIELVEDVAARIWDAVERARAQDELERMNQTLEAQVDERSNQLREALAALEISTKRLRTAFETSFVLQGYLEPDGTLLDVNPAALAAIEGRLETVVGQPFWDTPWFSATPGVPAMVQDAVRRAAAGETSFGAFVVNLPTGRRAFDFSLRPVRTLTGAVIGLISEAFETTQRLAAEEQLRQSQKMEAVGQLTGGLAHDFNNLLTGITGSLELLRARIAQGRHGETERFIAAAMRAADRAAALTHRLLAFSRRQTLDPKPTDVNRLVADMEELVRRTVGPSVTLDTVAAEGLWNTLVDPPQLENALLNLCLNARDAMPEGGRLTIQTANCVVDRRTARERELSAGDYVMLRVTDTGTGMSAEVSARAFDPFFTTKPIGMGTGLGLSMIYGFARQSGGQVRIASSPGQGTTVSLYLPRHRGKASGEAAGDATAPSQAPRAVDGETVLVVDDEPTVRMLVADVLLELGYRALEAEDGAGALRILESGARIDLLVSDVGLPNGMNGRQVADAARMLRPGLKVLFITGYAETAVIGDGQLEPGMHLLTKPFTMKTLAGRIRALIEGA</sequence>
<dbReference type="Gene3D" id="3.30.450.20">
    <property type="entry name" value="PAS domain"/>
    <property type="match status" value="3"/>
</dbReference>
<dbReference type="InterPro" id="IPR004358">
    <property type="entry name" value="Sig_transdc_His_kin-like_C"/>
</dbReference>
<reference evidence="11 12" key="1">
    <citation type="submission" date="2019-05" db="EMBL/GenBank/DDBJ databases">
        <authorList>
            <person name="Pankratov T."/>
            <person name="Grouzdev D."/>
        </authorList>
    </citation>
    <scope>NUCLEOTIDE SEQUENCE [LARGE SCALE GENOMIC DNA]</scope>
    <source>
        <strain evidence="11 12">KEBCLARHB70R</strain>
    </source>
</reference>
<evidence type="ECO:0000256" key="2">
    <source>
        <dbReference type="ARBA" id="ARBA00012438"/>
    </source>
</evidence>
<dbReference type="OrthoDB" id="9796100at2"/>
<feature type="coiled-coil region" evidence="7">
    <location>
        <begin position="455"/>
        <end position="486"/>
    </location>
</feature>
<dbReference type="SUPFAM" id="SSF55874">
    <property type="entry name" value="ATPase domain of HSP90 chaperone/DNA topoisomerase II/histidine kinase"/>
    <property type="match status" value="1"/>
</dbReference>
<dbReference type="CDD" id="cd00082">
    <property type="entry name" value="HisKA"/>
    <property type="match status" value="1"/>
</dbReference>
<comment type="catalytic activity">
    <reaction evidence="1">
        <text>ATP + protein L-histidine = ADP + protein N-phospho-L-histidine.</text>
        <dbReference type="EC" id="2.7.13.3"/>
    </reaction>
</comment>
<gene>
    <name evidence="11" type="ORF">FE263_13195</name>
</gene>
<dbReference type="Pfam" id="PF00512">
    <property type="entry name" value="HisKA"/>
    <property type="match status" value="1"/>
</dbReference>
<dbReference type="SMART" id="SM00091">
    <property type="entry name" value="PAS"/>
    <property type="match status" value="3"/>
</dbReference>
<keyword evidence="5" id="KW-0418">Kinase</keyword>
<protein>
    <recommendedName>
        <fullName evidence="2">histidine kinase</fullName>
        <ecNumber evidence="2">2.7.13.3</ecNumber>
    </recommendedName>
</protein>
<dbReference type="Gene3D" id="3.40.50.2300">
    <property type="match status" value="1"/>
</dbReference>
<evidence type="ECO:0000256" key="5">
    <source>
        <dbReference type="ARBA" id="ARBA00022777"/>
    </source>
</evidence>
<feature type="domain" description="Response regulatory" evidence="9">
    <location>
        <begin position="879"/>
        <end position="995"/>
    </location>
</feature>
<dbReference type="Pfam" id="PF08448">
    <property type="entry name" value="PAS_4"/>
    <property type="match status" value="3"/>
</dbReference>
<dbReference type="PROSITE" id="PS50113">
    <property type="entry name" value="PAC"/>
    <property type="match status" value="1"/>
</dbReference>
<evidence type="ECO:0000259" key="8">
    <source>
        <dbReference type="PROSITE" id="PS50109"/>
    </source>
</evidence>
<evidence type="ECO:0000259" key="9">
    <source>
        <dbReference type="PROSITE" id="PS50110"/>
    </source>
</evidence>
<dbReference type="PRINTS" id="PR00344">
    <property type="entry name" value="BCTRLSENSOR"/>
</dbReference>
<dbReference type="InterPro" id="IPR000700">
    <property type="entry name" value="PAS-assoc_C"/>
</dbReference>
<evidence type="ECO:0000313" key="11">
    <source>
        <dbReference type="EMBL" id="TLU72075.1"/>
    </source>
</evidence>
<dbReference type="AlphaFoldDB" id="A0A5R9J372"/>
<dbReference type="InterPro" id="IPR035965">
    <property type="entry name" value="PAS-like_dom_sf"/>
</dbReference>
<evidence type="ECO:0000256" key="3">
    <source>
        <dbReference type="ARBA" id="ARBA00022553"/>
    </source>
</evidence>
<feature type="modified residue" description="4-aspartylphosphate" evidence="6">
    <location>
        <position position="929"/>
    </location>
</feature>
<dbReference type="InterPro" id="IPR005467">
    <property type="entry name" value="His_kinase_dom"/>
</dbReference>
<evidence type="ECO:0000256" key="4">
    <source>
        <dbReference type="ARBA" id="ARBA00022679"/>
    </source>
</evidence>
<dbReference type="InterPro" id="IPR000014">
    <property type="entry name" value="PAS"/>
</dbReference>
<dbReference type="PANTHER" id="PTHR43065">
    <property type="entry name" value="SENSOR HISTIDINE KINASE"/>
    <property type="match status" value="1"/>
</dbReference>
<dbReference type="Gene3D" id="3.30.565.10">
    <property type="entry name" value="Histidine kinase-like ATPase, C-terminal domain"/>
    <property type="match status" value="1"/>
</dbReference>
<dbReference type="PANTHER" id="PTHR43065:SF42">
    <property type="entry name" value="TWO-COMPONENT SENSOR PPRA"/>
    <property type="match status" value="1"/>
</dbReference>
<dbReference type="SUPFAM" id="SSF55781">
    <property type="entry name" value="GAF domain-like"/>
    <property type="match status" value="1"/>
</dbReference>
<evidence type="ECO:0000256" key="7">
    <source>
        <dbReference type="SAM" id="Coils"/>
    </source>
</evidence>
<dbReference type="EC" id="2.7.13.3" evidence="2"/>
<evidence type="ECO:0000259" key="10">
    <source>
        <dbReference type="PROSITE" id="PS50113"/>
    </source>
</evidence>
<dbReference type="Gene3D" id="3.30.450.40">
    <property type="match status" value="1"/>
</dbReference>
<dbReference type="InterPro" id="IPR003594">
    <property type="entry name" value="HATPase_dom"/>
</dbReference>
<dbReference type="GO" id="GO:0000155">
    <property type="term" value="F:phosphorelay sensor kinase activity"/>
    <property type="evidence" value="ECO:0007669"/>
    <property type="project" value="InterPro"/>
</dbReference>
<keyword evidence="12" id="KW-1185">Reference proteome</keyword>
<dbReference type="SUPFAM" id="SSF55785">
    <property type="entry name" value="PYP-like sensor domain (PAS domain)"/>
    <property type="match status" value="3"/>
</dbReference>
<feature type="domain" description="PAC" evidence="10">
    <location>
        <begin position="240"/>
        <end position="296"/>
    </location>
</feature>